<dbReference type="InterPro" id="IPR050235">
    <property type="entry name" value="CK1_Ser-Thr_kinase"/>
</dbReference>
<dbReference type="InterPro" id="IPR011009">
    <property type="entry name" value="Kinase-like_dom_sf"/>
</dbReference>
<dbReference type="SUPFAM" id="SSF56112">
    <property type="entry name" value="Protein kinase-like (PK-like)"/>
    <property type="match status" value="2"/>
</dbReference>
<evidence type="ECO:0000256" key="1">
    <source>
        <dbReference type="PROSITE-ProRule" id="PRU10141"/>
    </source>
</evidence>
<keyword evidence="2" id="KW-0732">Signal</keyword>
<feature type="binding site" evidence="1">
    <location>
        <position position="317"/>
    </location>
    <ligand>
        <name>ATP</name>
        <dbReference type="ChEBI" id="CHEBI:30616"/>
    </ligand>
</feature>
<keyword evidence="1" id="KW-0547">Nucleotide-binding</keyword>
<dbReference type="FunCoup" id="A0A0V1BB23">
    <property type="interactions" value="43"/>
</dbReference>
<dbReference type="GO" id="GO:0004672">
    <property type="term" value="F:protein kinase activity"/>
    <property type="evidence" value="ECO:0007669"/>
    <property type="project" value="InterPro"/>
</dbReference>
<dbReference type="Gene3D" id="1.10.510.10">
    <property type="entry name" value="Transferase(Phosphotransferase) domain 1"/>
    <property type="match status" value="2"/>
</dbReference>
<evidence type="ECO:0000313" key="4">
    <source>
        <dbReference type="EMBL" id="KRY34109.1"/>
    </source>
</evidence>
<comment type="caution">
    <text evidence="4">The sequence shown here is derived from an EMBL/GenBank/DDBJ whole genome shotgun (WGS) entry which is preliminary data.</text>
</comment>
<dbReference type="eggNOG" id="KOG1164">
    <property type="taxonomic scope" value="Eukaryota"/>
</dbReference>
<dbReference type="Pfam" id="PF00069">
    <property type="entry name" value="Pkinase"/>
    <property type="match status" value="2"/>
</dbReference>
<dbReference type="GO" id="GO:0005524">
    <property type="term" value="F:ATP binding"/>
    <property type="evidence" value="ECO:0007669"/>
    <property type="project" value="UniProtKB-UniRule"/>
</dbReference>
<keyword evidence="4" id="KW-0808">Transferase</keyword>
<dbReference type="PANTHER" id="PTHR11909">
    <property type="entry name" value="CASEIN KINASE-RELATED"/>
    <property type="match status" value="1"/>
</dbReference>
<reference evidence="4 5" key="1">
    <citation type="submission" date="2015-01" db="EMBL/GenBank/DDBJ databases">
        <title>Evolution of Trichinella species and genotypes.</title>
        <authorList>
            <person name="Korhonen P.K."/>
            <person name="Edoardo P."/>
            <person name="Giuseppe L.R."/>
            <person name="Gasser R.B."/>
        </authorList>
    </citation>
    <scope>NUCLEOTIDE SEQUENCE [LARGE SCALE GENOMIC DNA]</scope>
    <source>
        <strain evidence="4">ISS3</strain>
    </source>
</reference>
<dbReference type="AlphaFoldDB" id="A0A0V1BB23"/>
<sequence length="561" mass="64859">LSSLTRKLSHFIAVLFAVWRLMPMLCNNLHFPDVIDNKWQILQRLGAGGFGTVYKVSEVGDEESRYAAKVQMGRDGEKVMRTEVKILSALQGKSSRICQLIACGSDNKVNYIIMNLTGRNLKDYKNSFRGKHLPPVDALKISIQCIEVIREVHEAGFIHRDIKPENFAVEFTGSADKIYLLDFGIARQYRFKDGSLRPARKAPLFYGTPEYASPNAFDEKELGRHDDLISWFYMVVEFYGGFLPWKPYKNNMKLCGQIKRKNFRSTTWLKNLPEEFTEIYETVNNKWQILQRLGAGGFGTVYKVSEVGDEESRYAAKVQMGRDGEKVMRTEVKILSALQGKSSRICQLIACGSDNKVNYIIMNLTGRNLKDYKNSFRGKHLPPVDALKISIQCIEVIREVHEAGFIHRDVKPENFAVEFTGSADKIYLLDFGIARQYRFKDGSLRPARKAPLFYGTPEYASPNAFDEKELGRHDDLISWFYMVVEFYGGFLPWKRYKNNMKLCGQIKRKNFRSTKWLKNLPKEFTEIYETVSKMNYEEEPKYNLFIGKLKMILKRDHGINY</sequence>
<dbReference type="Proteomes" id="UP000054776">
    <property type="component" value="Unassembled WGS sequence"/>
</dbReference>
<keyword evidence="5" id="KW-1185">Reference proteome</keyword>
<evidence type="ECO:0000259" key="3">
    <source>
        <dbReference type="PROSITE" id="PS50011"/>
    </source>
</evidence>
<name>A0A0V1BB23_TRISP</name>
<feature type="domain" description="Protein kinase" evidence="3">
    <location>
        <begin position="287"/>
        <end position="553"/>
    </location>
</feature>
<feature type="non-terminal residue" evidence="4">
    <location>
        <position position="1"/>
    </location>
</feature>
<dbReference type="InterPro" id="IPR017441">
    <property type="entry name" value="Protein_kinase_ATP_BS"/>
</dbReference>
<keyword evidence="1" id="KW-0067">ATP-binding</keyword>
<organism evidence="4 5">
    <name type="scientific">Trichinella spiralis</name>
    <name type="common">Trichina worm</name>
    <dbReference type="NCBI Taxonomy" id="6334"/>
    <lineage>
        <taxon>Eukaryota</taxon>
        <taxon>Metazoa</taxon>
        <taxon>Ecdysozoa</taxon>
        <taxon>Nematoda</taxon>
        <taxon>Enoplea</taxon>
        <taxon>Dorylaimia</taxon>
        <taxon>Trichinellida</taxon>
        <taxon>Trichinellidae</taxon>
        <taxon>Trichinella</taxon>
    </lineage>
</organism>
<proteinExistence type="predicted"/>
<dbReference type="EMBL" id="JYDH01000072">
    <property type="protein sequence ID" value="KRY34109.1"/>
    <property type="molecule type" value="Genomic_DNA"/>
</dbReference>
<dbReference type="PROSITE" id="PS00107">
    <property type="entry name" value="PROTEIN_KINASE_ATP"/>
    <property type="match status" value="1"/>
</dbReference>
<feature type="signal peptide" evidence="2">
    <location>
        <begin position="1"/>
        <end position="26"/>
    </location>
</feature>
<protein>
    <submittedName>
        <fullName evidence="4">Tau-tubulin kinase 2</fullName>
    </submittedName>
</protein>
<feature type="chain" id="PRO_5006875100" evidence="2">
    <location>
        <begin position="27"/>
        <end position="561"/>
    </location>
</feature>
<evidence type="ECO:0000256" key="2">
    <source>
        <dbReference type="SAM" id="SignalP"/>
    </source>
</evidence>
<evidence type="ECO:0000313" key="5">
    <source>
        <dbReference type="Proteomes" id="UP000054776"/>
    </source>
</evidence>
<dbReference type="InterPro" id="IPR000719">
    <property type="entry name" value="Prot_kinase_dom"/>
</dbReference>
<gene>
    <name evidence="4" type="primary">TTBK2</name>
    <name evidence="4" type="ORF">T01_13428</name>
</gene>
<feature type="domain" description="Protein kinase" evidence="3">
    <location>
        <begin position="39"/>
        <end position="298"/>
    </location>
</feature>
<dbReference type="PROSITE" id="PS50011">
    <property type="entry name" value="PROTEIN_KINASE_DOM"/>
    <property type="match status" value="2"/>
</dbReference>
<dbReference type="InParanoid" id="A0A0V1BB23"/>
<accession>A0A0V1BB23</accession>
<dbReference type="SMART" id="SM00220">
    <property type="entry name" value="S_TKc"/>
    <property type="match status" value="2"/>
</dbReference>
<dbReference type="OrthoDB" id="5914771at2759"/>
<keyword evidence="4" id="KW-0418">Kinase</keyword>